<feature type="signal peptide" evidence="11">
    <location>
        <begin position="1"/>
        <end position="17"/>
    </location>
</feature>
<evidence type="ECO:0000256" key="9">
    <source>
        <dbReference type="PROSITE-ProRule" id="PRU01356"/>
    </source>
</evidence>
<dbReference type="GO" id="GO:0098552">
    <property type="term" value="C:side of membrane"/>
    <property type="evidence" value="ECO:0007669"/>
    <property type="project" value="UniProtKB-KW"/>
</dbReference>
<keyword evidence="8" id="KW-0449">Lipoprotein</keyword>
<dbReference type="AlphaFoldDB" id="A0A2K0UP33"/>
<dbReference type="EMBL" id="MTYI01000006">
    <property type="protein sequence ID" value="PNP59547.1"/>
    <property type="molecule type" value="Genomic_DNA"/>
</dbReference>
<keyword evidence="5" id="KW-0472">Membrane</keyword>
<feature type="disulfide bond" evidence="9">
    <location>
        <begin position="71"/>
        <end position="78"/>
    </location>
</feature>
<keyword evidence="7 9" id="KW-1015">Disulfide bond</keyword>
<evidence type="ECO:0000256" key="3">
    <source>
        <dbReference type="ARBA" id="ARBA00010031"/>
    </source>
</evidence>
<dbReference type="GO" id="GO:0005576">
    <property type="term" value="C:extracellular region"/>
    <property type="evidence" value="ECO:0007669"/>
    <property type="project" value="UniProtKB-SubCell"/>
</dbReference>
<feature type="chain" id="PRO_5014393211" description="CFEM domain-containing protein" evidence="11">
    <location>
        <begin position="18"/>
        <end position="270"/>
    </location>
</feature>
<protein>
    <recommendedName>
        <fullName evidence="12">CFEM domain-containing protein</fullName>
    </recommendedName>
</protein>
<evidence type="ECO:0000313" key="13">
    <source>
        <dbReference type="EMBL" id="PNP59547.1"/>
    </source>
</evidence>
<keyword evidence="9" id="KW-0408">Iron</keyword>
<evidence type="ECO:0000256" key="7">
    <source>
        <dbReference type="ARBA" id="ARBA00023157"/>
    </source>
</evidence>
<organism evidence="13 14">
    <name type="scientific">Trichoderma harzianum</name>
    <name type="common">Hypocrea lixii</name>
    <dbReference type="NCBI Taxonomy" id="5544"/>
    <lineage>
        <taxon>Eukaryota</taxon>
        <taxon>Fungi</taxon>
        <taxon>Dikarya</taxon>
        <taxon>Ascomycota</taxon>
        <taxon>Pezizomycotina</taxon>
        <taxon>Sordariomycetes</taxon>
        <taxon>Hypocreomycetidae</taxon>
        <taxon>Hypocreales</taxon>
        <taxon>Hypocreaceae</taxon>
        <taxon>Trichoderma</taxon>
    </lineage>
</organism>
<dbReference type="GO" id="GO:0046872">
    <property type="term" value="F:metal ion binding"/>
    <property type="evidence" value="ECO:0007669"/>
    <property type="project" value="UniProtKB-UniRule"/>
</dbReference>
<proteinExistence type="inferred from homology"/>
<feature type="region of interest" description="Disordered" evidence="10">
    <location>
        <begin position="109"/>
        <end position="247"/>
    </location>
</feature>
<name>A0A2K0UP33_TRIHA</name>
<evidence type="ECO:0000259" key="12">
    <source>
        <dbReference type="PROSITE" id="PS52012"/>
    </source>
</evidence>
<keyword evidence="5" id="KW-0336">GPI-anchor</keyword>
<evidence type="ECO:0000256" key="1">
    <source>
        <dbReference type="ARBA" id="ARBA00004589"/>
    </source>
</evidence>
<comment type="caution">
    <text evidence="13">The sequence shown here is derived from an EMBL/GenBank/DDBJ whole genome shotgun (WGS) entry which is preliminary data.</text>
</comment>
<feature type="compositionally biased region" description="Basic and acidic residues" evidence="10">
    <location>
        <begin position="223"/>
        <end position="239"/>
    </location>
</feature>
<feature type="domain" description="CFEM" evidence="12">
    <location>
        <begin position="28"/>
        <end position="142"/>
    </location>
</feature>
<dbReference type="PROSITE" id="PS52012">
    <property type="entry name" value="CFEM"/>
    <property type="match status" value="1"/>
</dbReference>
<comment type="caution">
    <text evidence="9">Lacks conserved residue(s) required for the propagation of feature annotation.</text>
</comment>
<feature type="binding site" description="axial binding residue" evidence="9">
    <location>
        <position position="75"/>
    </location>
    <ligand>
        <name>heme</name>
        <dbReference type="ChEBI" id="CHEBI:30413"/>
    </ligand>
    <ligandPart>
        <name>Fe</name>
        <dbReference type="ChEBI" id="CHEBI:18248"/>
    </ligandPart>
</feature>
<evidence type="ECO:0000256" key="11">
    <source>
        <dbReference type="SAM" id="SignalP"/>
    </source>
</evidence>
<comment type="subcellular location">
    <subcellularLocation>
        <location evidence="1">Membrane</location>
        <topology evidence="1">Lipid-anchor</topology>
        <topology evidence="1">GPI-anchor</topology>
    </subcellularLocation>
    <subcellularLocation>
        <location evidence="2">Secreted</location>
    </subcellularLocation>
</comment>
<keyword evidence="9" id="KW-0479">Metal-binding</keyword>
<evidence type="ECO:0000256" key="10">
    <source>
        <dbReference type="SAM" id="MobiDB-lite"/>
    </source>
</evidence>
<dbReference type="Pfam" id="PF05730">
    <property type="entry name" value="CFEM"/>
    <property type="match status" value="1"/>
</dbReference>
<sequence length="270" mass="31120">MKNFITLLPALALLASASPLHFGNYTSSDVSSSDDVSFEHLAGNTTTPGIDSLPSCALPCIQIAVKTASDCELDDLPCLCKQRAKIAQAAKKCILSTCGAKKTQKKVRPQVQALCKAEDKKEAERRKAEKKKAKEQEDARKKAEKEQKERDKKQREEEKKKEKEEKKKQKEKEKEEKKKQKEEEKKKKEEQKAWEKLQKEEAKRLKEEEKRKKKEKEEADAEAEGRNEERDVNEERGEMSGEPTFTLEKVKAKHTWWKIDKEHPVKGEPF</sequence>
<evidence type="ECO:0000256" key="6">
    <source>
        <dbReference type="ARBA" id="ARBA00022729"/>
    </source>
</evidence>
<evidence type="ECO:0000313" key="14">
    <source>
        <dbReference type="Proteomes" id="UP000236290"/>
    </source>
</evidence>
<evidence type="ECO:0000256" key="2">
    <source>
        <dbReference type="ARBA" id="ARBA00004613"/>
    </source>
</evidence>
<keyword evidence="9" id="KW-0349">Heme</keyword>
<keyword evidence="6 11" id="KW-0732">Signal</keyword>
<feature type="compositionally biased region" description="Basic and acidic residues" evidence="10">
    <location>
        <begin position="116"/>
        <end position="210"/>
    </location>
</feature>
<gene>
    <name evidence="13" type="ORF">THARTR1_00720</name>
</gene>
<comment type="similarity">
    <text evidence="3">Belongs to the RBT5 family.</text>
</comment>
<evidence type="ECO:0000256" key="8">
    <source>
        <dbReference type="ARBA" id="ARBA00023288"/>
    </source>
</evidence>
<keyword evidence="5" id="KW-0325">Glycoprotein</keyword>
<reference evidence="13 14" key="1">
    <citation type="submission" date="2017-02" db="EMBL/GenBank/DDBJ databases">
        <title>Genomes of Trichoderma spp. with biocontrol activity.</title>
        <authorList>
            <person name="Gardiner D."/>
            <person name="Kazan K."/>
            <person name="Vos C."/>
            <person name="Harvey P."/>
        </authorList>
    </citation>
    <scope>NUCLEOTIDE SEQUENCE [LARGE SCALE GENOMIC DNA]</scope>
    <source>
        <strain evidence="13 14">Tr1</strain>
    </source>
</reference>
<dbReference type="InterPro" id="IPR008427">
    <property type="entry name" value="Extracellular_membr_CFEM_dom"/>
</dbReference>
<dbReference type="Proteomes" id="UP000236290">
    <property type="component" value="Unassembled WGS sequence"/>
</dbReference>
<dbReference type="OrthoDB" id="3767534at2759"/>
<evidence type="ECO:0000256" key="4">
    <source>
        <dbReference type="ARBA" id="ARBA00022525"/>
    </source>
</evidence>
<accession>A0A2K0UP33</accession>
<dbReference type="SMR" id="A0A2K0UP33"/>
<evidence type="ECO:0000256" key="5">
    <source>
        <dbReference type="ARBA" id="ARBA00022622"/>
    </source>
</evidence>
<dbReference type="SMART" id="SM00747">
    <property type="entry name" value="CFEM"/>
    <property type="match status" value="1"/>
</dbReference>
<keyword evidence="4" id="KW-0964">Secreted</keyword>